<evidence type="ECO:0000256" key="1">
    <source>
        <dbReference type="SAM" id="Phobius"/>
    </source>
</evidence>
<accession>A0ABQ4Q4S9</accession>
<gene>
    <name evidence="2" type="ORF">NCCP691_21220</name>
</gene>
<organism evidence="2 3">
    <name type="scientific">Noviherbaspirillum aridicola</name>
    <dbReference type="NCBI Taxonomy" id="2849687"/>
    <lineage>
        <taxon>Bacteria</taxon>
        <taxon>Pseudomonadati</taxon>
        <taxon>Pseudomonadota</taxon>
        <taxon>Betaproteobacteria</taxon>
        <taxon>Burkholderiales</taxon>
        <taxon>Oxalobacteraceae</taxon>
        <taxon>Noviherbaspirillum</taxon>
    </lineage>
</organism>
<feature type="transmembrane region" description="Helical" evidence="1">
    <location>
        <begin position="37"/>
        <end position="56"/>
    </location>
</feature>
<dbReference type="Proteomes" id="UP000887222">
    <property type="component" value="Unassembled WGS sequence"/>
</dbReference>
<sequence length="62" mass="6561">MTMHQILLVAIGAAVVLLSVALHKVGLVTTAASTKKLPFFFAIAVAMFGIFGLPMLSRLGYI</sequence>
<evidence type="ECO:0000313" key="3">
    <source>
        <dbReference type="Proteomes" id="UP000887222"/>
    </source>
</evidence>
<dbReference type="EMBL" id="BPMK01000008">
    <property type="protein sequence ID" value="GIZ52108.1"/>
    <property type="molecule type" value="Genomic_DNA"/>
</dbReference>
<keyword evidence="1" id="KW-0812">Transmembrane</keyword>
<keyword evidence="1" id="KW-1133">Transmembrane helix</keyword>
<dbReference type="RefSeq" id="WP_220808270.1">
    <property type="nucleotide sequence ID" value="NZ_BPMK01000008.1"/>
</dbReference>
<reference evidence="2 3" key="1">
    <citation type="journal article" date="2022" name="Int. J. Syst. Evol. Microbiol.">
        <title>Noviherbaspirillum aridicola sp. nov., isolated from an arid soil in Pakistan.</title>
        <authorList>
            <person name="Khan I.U."/>
            <person name="Saqib M."/>
            <person name="Amin A."/>
            <person name="Hussain F."/>
            <person name="Li L."/>
            <person name="Liu Y.H."/>
            <person name="Fang B.Z."/>
            <person name="Ahmed I."/>
            <person name="Li W.J."/>
        </authorList>
    </citation>
    <scope>NUCLEOTIDE SEQUENCE [LARGE SCALE GENOMIC DNA]</scope>
    <source>
        <strain evidence="2 3">NCCP-691</strain>
    </source>
</reference>
<evidence type="ECO:0000313" key="2">
    <source>
        <dbReference type="EMBL" id="GIZ52108.1"/>
    </source>
</evidence>
<keyword evidence="1" id="KW-0472">Membrane</keyword>
<name>A0ABQ4Q4S9_9BURK</name>
<proteinExistence type="predicted"/>
<protein>
    <submittedName>
        <fullName evidence="2">Uncharacterized protein</fullName>
    </submittedName>
</protein>
<keyword evidence="3" id="KW-1185">Reference proteome</keyword>
<comment type="caution">
    <text evidence="2">The sequence shown here is derived from an EMBL/GenBank/DDBJ whole genome shotgun (WGS) entry which is preliminary data.</text>
</comment>